<feature type="compositionally biased region" description="Basic and acidic residues" evidence="2">
    <location>
        <begin position="191"/>
        <end position="204"/>
    </location>
</feature>
<dbReference type="OrthoDB" id="310819at2759"/>
<dbReference type="PANTHER" id="PTHR37473:SF1">
    <property type="entry name" value="EF-HAND DOMAIN-CONTAINING PROTEIN"/>
    <property type="match status" value="1"/>
</dbReference>
<dbReference type="Proteomes" id="UP000039865">
    <property type="component" value="Unassembled WGS sequence"/>
</dbReference>
<evidence type="ECO:0000313" key="4">
    <source>
        <dbReference type="Proteomes" id="UP000039865"/>
    </source>
</evidence>
<feature type="region of interest" description="Disordered" evidence="2">
    <location>
        <begin position="1"/>
        <end position="50"/>
    </location>
</feature>
<feature type="coiled-coil region" evidence="1">
    <location>
        <begin position="270"/>
        <end position="297"/>
    </location>
</feature>
<evidence type="ECO:0000256" key="1">
    <source>
        <dbReference type="SAM" id="Coils"/>
    </source>
</evidence>
<feature type="region of interest" description="Disordered" evidence="2">
    <location>
        <begin position="75"/>
        <end position="100"/>
    </location>
</feature>
<dbReference type="AlphaFoldDB" id="A0A078B2K0"/>
<dbReference type="EMBL" id="CCKQ01016885">
    <property type="protein sequence ID" value="CDW88770.1"/>
    <property type="molecule type" value="Genomic_DNA"/>
</dbReference>
<keyword evidence="4" id="KW-1185">Reference proteome</keyword>
<protein>
    <submittedName>
        <fullName evidence="3">Uncharacterized protein</fullName>
    </submittedName>
</protein>
<gene>
    <name evidence="3" type="primary">Contig17974.g864</name>
    <name evidence="3" type="ORF">STYLEM_17894</name>
</gene>
<evidence type="ECO:0000313" key="3">
    <source>
        <dbReference type="EMBL" id="CDW88770.1"/>
    </source>
</evidence>
<reference evidence="3 4" key="1">
    <citation type="submission" date="2014-06" db="EMBL/GenBank/DDBJ databases">
        <authorList>
            <person name="Swart Estienne"/>
        </authorList>
    </citation>
    <scope>NUCLEOTIDE SEQUENCE [LARGE SCALE GENOMIC DNA]</scope>
    <source>
        <strain evidence="3 4">130c</strain>
    </source>
</reference>
<name>A0A078B2K0_STYLE</name>
<feature type="compositionally biased region" description="Polar residues" evidence="2">
    <location>
        <begin position="170"/>
        <end position="188"/>
    </location>
</feature>
<feature type="compositionally biased region" description="Polar residues" evidence="2">
    <location>
        <begin position="1"/>
        <end position="17"/>
    </location>
</feature>
<feature type="compositionally biased region" description="Polar residues" evidence="2">
    <location>
        <begin position="28"/>
        <end position="37"/>
    </location>
</feature>
<organism evidence="3 4">
    <name type="scientific">Stylonychia lemnae</name>
    <name type="common">Ciliate</name>
    <dbReference type="NCBI Taxonomy" id="5949"/>
    <lineage>
        <taxon>Eukaryota</taxon>
        <taxon>Sar</taxon>
        <taxon>Alveolata</taxon>
        <taxon>Ciliophora</taxon>
        <taxon>Intramacronucleata</taxon>
        <taxon>Spirotrichea</taxon>
        <taxon>Stichotrichia</taxon>
        <taxon>Sporadotrichida</taxon>
        <taxon>Oxytrichidae</taxon>
        <taxon>Stylonychinae</taxon>
        <taxon>Stylonychia</taxon>
    </lineage>
</organism>
<feature type="region of interest" description="Disordered" evidence="2">
    <location>
        <begin position="349"/>
        <end position="369"/>
    </location>
</feature>
<feature type="coiled-coil region" evidence="1">
    <location>
        <begin position="112"/>
        <end position="139"/>
    </location>
</feature>
<sequence>MADLNNSLEVRHGQQTLNREEFPAPDRNYTSNSQRNILDTRGSKNQGPDDFILPEISSKNGGSMSIQELAVKNQKQRHSNSMGMRKDPSRPRLSTLENNDNNVFSSITSLNLLNAQKTRQKMEKDAQLLANRIALLKQEEMRTWKKIEETKKRTTDILILKSKNYEKLTQHQNDLQEEQNNLRGSQEMNYEDAKRRKEERKKTETDVYMMKRDQAIKIKKLTKKNEKKKDKFLNRVQSENLLRGQIIKQSEQYAKLKKEAQDRKHLNDVKQFYDDRVKKEEKTISKKEREILQMEALEMELIKNLQNTQNLQKTAYSDLEKALMLQTVKNDPAIMSQFQLGDYISAAQQDKKKKRKKRSQSNVKKEFQL</sequence>
<dbReference type="InParanoid" id="A0A078B2K0"/>
<dbReference type="PANTHER" id="PTHR37473">
    <property type="entry name" value="EF-HAND DOMAIN-CONTAINING PROTEIN"/>
    <property type="match status" value="1"/>
</dbReference>
<proteinExistence type="predicted"/>
<accession>A0A078B2K0</accession>
<keyword evidence="1" id="KW-0175">Coiled coil</keyword>
<feature type="region of interest" description="Disordered" evidence="2">
    <location>
        <begin position="170"/>
        <end position="204"/>
    </location>
</feature>
<evidence type="ECO:0000256" key="2">
    <source>
        <dbReference type="SAM" id="MobiDB-lite"/>
    </source>
</evidence>